<dbReference type="Proteomes" id="UP000184432">
    <property type="component" value="Unassembled WGS sequence"/>
</dbReference>
<dbReference type="Pfam" id="PF00078">
    <property type="entry name" value="RVT_1"/>
    <property type="match status" value="1"/>
</dbReference>
<proteinExistence type="inferred from homology"/>
<dbReference type="EMBL" id="FQYP01000001">
    <property type="protein sequence ID" value="SHI31578.1"/>
    <property type="molecule type" value="Genomic_DNA"/>
</dbReference>
<keyword evidence="3" id="KW-0808">Transferase</keyword>
<dbReference type="SUPFAM" id="SSF56672">
    <property type="entry name" value="DNA/RNA polymerases"/>
    <property type="match status" value="1"/>
</dbReference>
<dbReference type="GO" id="GO:0003964">
    <property type="term" value="F:RNA-directed DNA polymerase activity"/>
    <property type="evidence" value="ECO:0007669"/>
    <property type="project" value="UniProtKB-KW"/>
</dbReference>
<dbReference type="RefSeq" id="WP_073312471.1">
    <property type="nucleotide sequence ID" value="NZ_FQYP01000001.1"/>
</dbReference>
<comment type="similarity">
    <text evidence="1">Belongs to the bacterial reverse transcriptase family.</text>
</comment>
<dbReference type="OrthoDB" id="9780724at2"/>
<evidence type="ECO:0000259" key="2">
    <source>
        <dbReference type="PROSITE" id="PS50878"/>
    </source>
</evidence>
<keyword evidence="3" id="KW-0695">RNA-directed DNA polymerase</keyword>
<evidence type="ECO:0000313" key="3">
    <source>
        <dbReference type="EMBL" id="SHI31578.1"/>
    </source>
</evidence>
<protein>
    <submittedName>
        <fullName evidence="3">Group II intron reverse transcriptase/maturase</fullName>
    </submittedName>
</protein>
<dbReference type="InterPro" id="IPR051083">
    <property type="entry name" value="GrpII_Intron_Splice-Mob/Def"/>
</dbReference>
<keyword evidence="4" id="KW-1185">Reference proteome</keyword>
<dbReference type="CDD" id="cd01651">
    <property type="entry name" value="RT_G2_intron"/>
    <property type="match status" value="1"/>
</dbReference>
<dbReference type="PROSITE" id="PS50878">
    <property type="entry name" value="RT_POL"/>
    <property type="match status" value="1"/>
</dbReference>
<dbReference type="PANTHER" id="PTHR34047:SF8">
    <property type="entry name" value="PROTEIN YKFC"/>
    <property type="match status" value="1"/>
</dbReference>
<organism evidence="3 4">
    <name type="scientific">Aquimarina spongiae</name>
    <dbReference type="NCBI Taxonomy" id="570521"/>
    <lineage>
        <taxon>Bacteria</taxon>
        <taxon>Pseudomonadati</taxon>
        <taxon>Bacteroidota</taxon>
        <taxon>Flavobacteriia</taxon>
        <taxon>Flavobacteriales</taxon>
        <taxon>Flavobacteriaceae</taxon>
        <taxon>Aquimarina</taxon>
    </lineage>
</organism>
<dbReference type="AlphaFoldDB" id="A0A1M6A537"/>
<keyword evidence="3" id="KW-0548">Nucleotidyltransferase</keyword>
<gene>
    <name evidence="3" type="ORF">SAMN04488508_10192</name>
</gene>
<name>A0A1M6A537_9FLAO</name>
<dbReference type="PANTHER" id="PTHR34047">
    <property type="entry name" value="NUCLEAR INTRON MATURASE 1, MITOCHONDRIAL-RELATED"/>
    <property type="match status" value="1"/>
</dbReference>
<evidence type="ECO:0000256" key="1">
    <source>
        <dbReference type="ARBA" id="ARBA00034120"/>
    </source>
</evidence>
<dbReference type="InterPro" id="IPR043502">
    <property type="entry name" value="DNA/RNA_pol_sf"/>
</dbReference>
<evidence type="ECO:0000313" key="4">
    <source>
        <dbReference type="Proteomes" id="UP000184432"/>
    </source>
</evidence>
<sequence length="423" mass="48373">MKKSLLYKISSPEKLLDAWGKLNRTNKSSHGLDNISIEDFANNLDDKISSISKKLRDNTYSFSANRAVLIPKSNGKFRPLQVPVIADRLVLKAIAIELENQFAKTISKSDGVSFAYQKKLGVKNAIEKIKELYDKGNPVVLEADLINFFGEVDKNVLLTKQIFPQLPDDSLNNLIESALNQEIGGLESIQKKQRHYFQDINDGIPQGNPLSPLLSNIYLSPFDTYIKRKNYNLVRYADDFVILCSNEKECKKAFDDCELILKKLGLKIHPLSEGDKTKIVDLKTSTFDFLSITFNGKVFYPSKSNIDRLKSKIRDICNGKVEYNVLTLLKKISNVYDGWVSAFYYTEVERFSEELDIFINRHLFLALKNFEWKFTPSSKGTIPYKYRQMGGKTRECLSDKQRQKSGIPKCADLLKQKRTKNVT</sequence>
<reference evidence="4" key="1">
    <citation type="submission" date="2016-11" db="EMBL/GenBank/DDBJ databases">
        <authorList>
            <person name="Varghese N."/>
            <person name="Submissions S."/>
        </authorList>
    </citation>
    <scope>NUCLEOTIDE SEQUENCE [LARGE SCALE GENOMIC DNA]</scope>
    <source>
        <strain evidence="4">DSM 22623</strain>
    </source>
</reference>
<dbReference type="InterPro" id="IPR000477">
    <property type="entry name" value="RT_dom"/>
</dbReference>
<accession>A0A1M6A537</accession>
<feature type="domain" description="Reverse transcriptase" evidence="2">
    <location>
        <begin position="51"/>
        <end position="294"/>
    </location>
</feature>